<evidence type="ECO:0000313" key="4">
    <source>
        <dbReference type="EMBL" id="GAH48969.1"/>
    </source>
</evidence>
<dbReference type="GO" id="GO:0046872">
    <property type="term" value="F:metal ion binding"/>
    <property type="evidence" value="ECO:0007669"/>
    <property type="project" value="InterPro"/>
</dbReference>
<dbReference type="SUPFAM" id="SSF63411">
    <property type="entry name" value="LuxS/MPP-like metallohydrolase"/>
    <property type="match status" value="2"/>
</dbReference>
<dbReference type="InterPro" id="IPR007863">
    <property type="entry name" value="Peptidase_M16_C"/>
</dbReference>
<dbReference type="PANTHER" id="PTHR11851">
    <property type="entry name" value="METALLOPROTEASE"/>
    <property type="match status" value="1"/>
</dbReference>
<evidence type="ECO:0000259" key="2">
    <source>
        <dbReference type="Pfam" id="PF00675"/>
    </source>
</evidence>
<comment type="similarity">
    <text evidence="1">Belongs to the peptidase M16 family.</text>
</comment>
<feature type="domain" description="Peptidase M16 C-terminal" evidence="3">
    <location>
        <begin position="174"/>
        <end position="275"/>
    </location>
</feature>
<organism evidence="4">
    <name type="scientific">marine sediment metagenome</name>
    <dbReference type="NCBI Taxonomy" id="412755"/>
    <lineage>
        <taxon>unclassified sequences</taxon>
        <taxon>metagenomes</taxon>
        <taxon>ecological metagenomes</taxon>
    </lineage>
</organism>
<dbReference type="EMBL" id="BARU01021738">
    <property type="protein sequence ID" value="GAH48969.1"/>
    <property type="molecule type" value="Genomic_DNA"/>
</dbReference>
<dbReference type="InterPro" id="IPR011765">
    <property type="entry name" value="Pept_M16_N"/>
</dbReference>
<proteinExistence type="inferred from homology"/>
<gene>
    <name evidence="4" type="ORF">S03H2_35525</name>
</gene>
<dbReference type="InterPro" id="IPR050361">
    <property type="entry name" value="MPP/UQCRC_Complex"/>
</dbReference>
<evidence type="ECO:0000259" key="3">
    <source>
        <dbReference type="Pfam" id="PF05193"/>
    </source>
</evidence>
<dbReference type="AlphaFoldDB" id="X1H568"/>
<dbReference type="Pfam" id="PF05193">
    <property type="entry name" value="Peptidase_M16_C"/>
    <property type="match status" value="1"/>
</dbReference>
<dbReference type="PANTHER" id="PTHR11851:SF49">
    <property type="entry name" value="MITOCHONDRIAL-PROCESSING PEPTIDASE SUBUNIT ALPHA"/>
    <property type="match status" value="1"/>
</dbReference>
<comment type="caution">
    <text evidence="4">The sequence shown here is derived from an EMBL/GenBank/DDBJ whole genome shotgun (WGS) entry which is preliminary data.</text>
</comment>
<evidence type="ECO:0000256" key="1">
    <source>
        <dbReference type="ARBA" id="ARBA00007261"/>
    </source>
</evidence>
<name>X1H568_9ZZZZ</name>
<reference evidence="4" key="1">
    <citation type="journal article" date="2014" name="Front. Microbiol.">
        <title>High frequency of phylogenetically diverse reductive dehalogenase-homologous genes in deep subseafloor sedimentary metagenomes.</title>
        <authorList>
            <person name="Kawai M."/>
            <person name="Futagami T."/>
            <person name="Toyoda A."/>
            <person name="Takaki Y."/>
            <person name="Nishi S."/>
            <person name="Hori S."/>
            <person name="Arai W."/>
            <person name="Tsubouchi T."/>
            <person name="Morono Y."/>
            <person name="Uchiyama I."/>
            <person name="Ito T."/>
            <person name="Fujiyama A."/>
            <person name="Inagaki F."/>
            <person name="Takami H."/>
        </authorList>
    </citation>
    <scope>NUCLEOTIDE SEQUENCE</scope>
    <source>
        <strain evidence="4">Expedition CK06-06</strain>
    </source>
</reference>
<sequence>MGRIVYQKYRKTTLDNGLRLVTAAMPHTRSVSIGFFIGAGSRYETDEQAGISHFTEHLCFKGTSKRPTAAEICTVVEGVGGILNGGTDKELTVYWCKVAQPHFAIALEVLVDMLLNSKFDPADIEKERHVIIEEINMCLDSPSQRVAMLIDELLWPGHPLGRDIAGSKESVAAITRDMMLDYLAKKYQPGNTVLAIAGNIQHQEVINMVSQATANWTSHKPRPGYSAYQEKLARRLLIETRDTEQAQLCLALPGLSITHPERFKLDLLNVILGEG</sequence>
<feature type="non-terminal residue" evidence="4">
    <location>
        <position position="275"/>
    </location>
</feature>
<dbReference type="Pfam" id="PF00675">
    <property type="entry name" value="Peptidase_M16"/>
    <property type="match status" value="1"/>
</dbReference>
<dbReference type="Gene3D" id="3.30.830.10">
    <property type="entry name" value="Metalloenzyme, LuxS/M16 peptidase-like"/>
    <property type="match status" value="2"/>
</dbReference>
<feature type="domain" description="Peptidase M16 N-terminal" evidence="2">
    <location>
        <begin position="20"/>
        <end position="166"/>
    </location>
</feature>
<accession>X1H568</accession>
<dbReference type="InterPro" id="IPR011249">
    <property type="entry name" value="Metalloenz_LuxS/M16"/>
</dbReference>
<evidence type="ECO:0008006" key="5">
    <source>
        <dbReference type="Google" id="ProtNLM"/>
    </source>
</evidence>
<protein>
    <recommendedName>
        <fullName evidence="5">Peptidase M16 N-terminal domain-containing protein</fullName>
    </recommendedName>
</protein>